<keyword evidence="2" id="KW-1185">Reference proteome</keyword>
<organism evidence="1 2">
    <name type="scientific">Thelohanellus kitauei</name>
    <name type="common">Myxosporean</name>
    <dbReference type="NCBI Taxonomy" id="669202"/>
    <lineage>
        <taxon>Eukaryota</taxon>
        <taxon>Metazoa</taxon>
        <taxon>Cnidaria</taxon>
        <taxon>Myxozoa</taxon>
        <taxon>Myxosporea</taxon>
        <taxon>Bivalvulida</taxon>
        <taxon>Platysporina</taxon>
        <taxon>Myxobolidae</taxon>
        <taxon>Thelohanellus</taxon>
    </lineage>
</organism>
<dbReference type="AlphaFoldDB" id="A0A0C2NE30"/>
<accession>A0A0C2NE30</accession>
<evidence type="ECO:0000313" key="2">
    <source>
        <dbReference type="Proteomes" id="UP000031668"/>
    </source>
</evidence>
<comment type="caution">
    <text evidence="1">The sequence shown here is derived from an EMBL/GenBank/DDBJ whole genome shotgun (WGS) entry which is preliminary data.</text>
</comment>
<dbReference type="Proteomes" id="UP000031668">
    <property type="component" value="Unassembled WGS sequence"/>
</dbReference>
<evidence type="ECO:0000313" key="1">
    <source>
        <dbReference type="EMBL" id="KII74565.1"/>
    </source>
</evidence>
<protein>
    <submittedName>
        <fullName evidence="1">Uncharacterized protein</fullName>
    </submittedName>
</protein>
<gene>
    <name evidence="1" type="ORF">RF11_16175</name>
</gene>
<sequence length="117" mass="13573">MFPEKEKRTFPTNTSGRSANIFSSNFGQCPDKNLYVPSTTEVDIHCHQSWAQIYTDIRSDFHWIVCSLNHHPNSTSQGSVYSWRACVRVIRERNFESDSECRVIIGNHQKTTEASYR</sequence>
<dbReference type="EMBL" id="JWZT01000358">
    <property type="protein sequence ID" value="KII74565.1"/>
    <property type="molecule type" value="Genomic_DNA"/>
</dbReference>
<reference evidence="1 2" key="1">
    <citation type="journal article" date="2014" name="Genome Biol. Evol.">
        <title>The genome of the myxosporean Thelohanellus kitauei shows adaptations to nutrient acquisition within its fish host.</title>
        <authorList>
            <person name="Yang Y."/>
            <person name="Xiong J."/>
            <person name="Zhou Z."/>
            <person name="Huo F."/>
            <person name="Miao W."/>
            <person name="Ran C."/>
            <person name="Liu Y."/>
            <person name="Zhang J."/>
            <person name="Feng J."/>
            <person name="Wang M."/>
            <person name="Wang M."/>
            <person name="Wang L."/>
            <person name="Yao B."/>
        </authorList>
    </citation>
    <scope>NUCLEOTIDE SEQUENCE [LARGE SCALE GENOMIC DNA]</scope>
    <source>
        <strain evidence="1">Wuqing</strain>
    </source>
</reference>
<name>A0A0C2NE30_THEKT</name>
<proteinExistence type="predicted"/>